<comment type="caution">
    <text evidence="2">The sequence shown here is derived from an EMBL/GenBank/DDBJ whole genome shotgun (WGS) entry which is preliminary data.</text>
</comment>
<dbReference type="Proteomes" id="UP000693970">
    <property type="component" value="Unassembled WGS sequence"/>
</dbReference>
<feature type="compositionally biased region" description="Polar residues" evidence="1">
    <location>
        <begin position="422"/>
        <end position="437"/>
    </location>
</feature>
<feature type="region of interest" description="Disordered" evidence="1">
    <location>
        <begin position="411"/>
        <end position="437"/>
    </location>
</feature>
<evidence type="ECO:0000313" key="3">
    <source>
        <dbReference type="Proteomes" id="UP000693970"/>
    </source>
</evidence>
<feature type="compositionally biased region" description="Low complexity" evidence="1">
    <location>
        <begin position="522"/>
        <end position="531"/>
    </location>
</feature>
<sequence length="683" mass="75137">MRLPFTKGATSSSIRDDKTTSNMDAFLFSKGRHDRTVTETSVDKNSSNSLSSSTTSTHSNEKRVHNHKMKMKYKVSSSSLMKKLLYFSDQAKQLQIQRVLKEEESECKKDPTDNTSLSATVPTSGITKCRLSWLDRRQDGDEYCPKGYRYLHAKAATSKQQGLDVEVTREQRDPSDVSSLGEKTGSVVQLRSCNRSSNATPTSCSSSVSNSLDSKACNDEDRCVTSSTILPNLEADPTLKPKTKESTIPILRMVDAKTRQIIPPVAEVQNIETEALHSVAELSNLDVRLTWTVEDQYEVVIARLEDPNLTPHTSPLVEGTTKSDQSLLDDTASQEDTEQFGQSMQDNFLLVPPLTTLQEGSKLVQEPNPLANKKQINDKEQDDMEKNVVDQTADLADSGTFDVHETALQTEHAHQVGIAPGHTSSSTDSQRMGGSSSASVAAIDLPFHRNLDNTRNEIAWHRCMVRKGTSFFRNKLRQKPFFNNHQQETNTAPSQCIEQESFMATNIVPPETPAKTRETVEESSSLPSTTTSRKDDDCRDDDDSTVPIPANTCSIRGLFPVPTCHSAYDKTKDGDCNMIESRNTESEQGISGDAAAAAAASIIAAVDDVDSGSWLVNSSFGEEGTLVDSYGTRSTDNDDDDGDDDDDDEADDLDVFDALVDMAMKDDLVYQAKQLGHSFMSSK</sequence>
<reference evidence="2" key="1">
    <citation type="journal article" date="2021" name="Sci. Rep.">
        <title>Diploid genomic architecture of Nitzschia inconspicua, an elite biomass production diatom.</title>
        <authorList>
            <person name="Oliver A."/>
            <person name="Podell S."/>
            <person name="Pinowska A."/>
            <person name="Traller J.C."/>
            <person name="Smith S.R."/>
            <person name="McClure R."/>
            <person name="Beliaev A."/>
            <person name="Bohutskyi P."/>
            <person name="Hill E.A."/>
            <person name="Rabines A."/>
            <person name="Zheng H."/>
            <person name="Allen L.Z."/>
            <person name="Kuo A."/>
            <person name="Grigoriev I.V."/>
            <person name="Allen A.E."/>
            <person name="Hazlebeck D."/>
            <person name="Allen E.E."/>
        </authorList>
    </citation>
    <scope>NUCLEOTIDE SEQUENCE</scope>
    <source>
        <strain evidence="2">Hildebrandi</strain>
    </source>
</reference>
<feature type="compositionally biased region" description="Basic and acidic residues" evidence="1">
    <location>
        <begin position="166"/>
        <end position="175"/>
    </location>
</feature>
<evidence type="ECO:0000313" key="2">
    <source>
        <dbReference type="EMBL" id="KAG7348797.1"/>
    </source>
</evidence>
<feature type="region of interest" description="Disordered" evidence="1">
    <location>
        <begin position="308"/>
        <end position="340"/>
    </location>
</feature>
<gene>
    <name evidence="2" type="ORF">IV203_011394</name>
</gene>
<dbReference type="AlphaFoldDB" id="A0A9K3KS91"/>
<proteinExistence type="predicted"/>
<organism evidence="2 3">
    <name type="scientific">Nitzschia inconspicua</name>
    <dbReference type="NCBI Taxonomy" id="303405"/>
    <lineage>
        <taxon>Eukaryota</taxon>
        <taxon>Sar</taxon>
        <taxon>Stramenopiles</taxon>
        <taxon>Ochrophyta</taxon>
        <taxon>Bacillariophyta</taxon>
        <taxon>Bacillariophyceae</taxon>
        <taxon>Bacillariophycidae</taxon>
        <taxon>Bacillariales</taxon>
        <taxon>Bacillariaceae</taxon>
        <taxon>Nitzschia</taxon>
    </lineage>
</organism>
<feature type="compositionally biased region" description="Basic and acidic residues" evidence="1">
    <location>
        <begin position="375"/>
        <end position="385"/>
    </location>
</feature>
<accession>A0A9K3KS91</accession>
<dbReference type="EMBL" id="JAGRRH010000019">
    <property type="protein sequence ID" value="KAG7348797.1"/>
    <property type="molecule type" value="Genomic_DNA"/>
</dbReference>
<feature type="compositionally biased region" description="Acidic residues" evidence="1">
    <location>
        <begin position="637"/>
        <end position="652"/>
    </location>
</feature>
<feature type="region of interest" description="Disordered" evidence="1">
    <location>
        <begin position="159"/>
        <end position="216"/>
    </location>
</feature>
<feature type="region of interest" description="Disordered" evidence="1">
    <location>
        <begin position="35"/>
        <end position="70"/>
    </location>
</feature>
<feature type="compositionally biased region" description="Low complexity" evidence="1">
    <location>
        <begin position="45"/>
        <end position="58"/>
    </location>
</feature>
<feature type="compositionally biased region" description="Low complexity" evidence="1">
    <location>
        <begin position="196"/>
        <end position="214"/>
    </location>
</feature>
<reference evidence="2" key="2">
    <citation type="submission" date="2021-04" db="EMBL/GenBank/DDBJ databases">
        <authorList>
            <person name="Podell S."/>
        </authorList>
    </citation>
    <scope>NUCLEOTIDE SEQUENCE</scope>
    <source>
        <strain evidence="2">Hildebrandi</strain>
    </source>
</reference>
<feature type="compositionally biased region" description="Polar residues" evidence="1">
    <location>
        <begin position="186"/>
        <end position="195"/>
    </location>
</feature>
<feature type="region of interest" description="Disordered" evidence="1">
    <location>
        <begin position="507"/>
        <end position="549"/>
    </location>
</feature>
<protein>
    <submittedName>
        <fullName evidence="2">Uncharacterized protein</fullName>
    </submittedName>
</protein>
<evidence type="ECO:0000256" key="1">
    <source>
        <dbReference type="SAM" id="MobiDB-lite"/>
    </source>
</evidence>
<feature type="region of interest" description="Disordered" evidence="1">
    <location>
        <begin position="625"/>
        <end position="652"/>
    </location>
</feature>
<name>A0A9K3KS91_9STRA</name>
<keyword evidence="3" id="KW-1185">Reference proteome</keyword>
<feature type="region of interest" description="Disordered" evidence="1">
    <location>
        <begin position="362"/>
        <end position="385"/>
    </location>
</feature>